<evidence type="ECO:0000313" key="3">
    <source>
        <dbReference type="Proteomes" id="UP001362999"/>
    </source>
</evidence>
<accession>A0AAV9ZHI7</accession>
<dbReference type="EMBL" id="JAWWNJ010000149">
    <property type="protein sequence ID" value="KAK6981502.1"/>
    <property type="molecule type" value="Genomic_DNA"/>
</dbReference>
<gene>
    <name evidence="2" type="ORF">R3P38DRAFT_415190</name>
</gene>
<comment type="caution">
    <text evidence="2">The sequence shown here is derived from an EMBL/GenBank/DDBJ whole genome shotgun (WGS) entry which is preliminary data.</text>
</comment>
<dbReference type="AlphaFoldDB" id="A0AAV9ZHI7"/>
<evidence type="ECO:0000313" key="2">
    <source>
        <dbReference type="EMBL" id="KAK6981502.1"/>
    </source>
</evidence>
<feature type="chain" id="PRO_5043620270" evidence="1">
    <location>
        <begin position="20"/>
        <end position="81"/>
    </location>
</feature>
<name>A0AAV9ZHI7_9AGAR</name>
<dbReference type="Proteomes" id="UP001362999">
    <property type="component" value="Unassembled WGS sequence"/>
</dbReference>
<keyword evidence="1" id="KW-0732">Signal</keyword>
<protein>
    <submittedName>
        <fullName evidence="2">Uncharacterized protein</fullName>
    </submittedName>
</protein>
<sequence length="81" mass="8505">MMFFKSLLLVFAAAVSVQAAALPPDVEADGPPGAPKTFTATRVYKTITDEFPYIIEATTTVTWTAGPTTTITHPTGPGAHP</sequence>
<proteinExistence type="predicted"/>
<keyword evidence="3" id="KW-1185">Reference proteome</keyword>
<feature type="signal peptide" evidence="1">
    <location>
        <begin position="1"/>
        <end position="19"/>
    </location>
</feature>
<organism evidence="2 3">
    <name type="scientific">Favolaschia claudopus</name>
    <dbReference type="NCBI Taxonomy" id="2862362"/>
    <lineage>
        <taxon>Eukaryota</taxon>
        <taxon>Fungi</taxon>
        <taxon>Dikarya</taxon>
        <taxon>Basidiomycota</taxon>
        <taxon>Agaricomycotina</taxon>
        <taxon>Agaricomycetes</taxon>
        <taxon>Agaricomycetidae</taxon>
        <taxon>Agaricales</taxon>
        <taxon>Marasmiineae</taxon>
        <taxon>Mycenaceae</taxon>
        <taxon>Favolaschia</taxon>
    </lineage>
</organism>
<evidence type="ECO:0000256" key="1">
    <source>
        <dbReference type="SAM" id="SignalP"/>
    </source>
</evidence>
<reference evidence="2 3" key="1">
    <citation type="journal article" date="2024" name="J Genomics">
        <title>Draft genome sequencing and assembly of Favolaschia claudopus CIRM-BRFM 2984 isolated from oak limbs.</title>
        <authorList>
            <person name="Navarro D."/>
            <person name="Drula E."/>
            <person name="Chaduli D."/>
            <person name="Cazenave R."/>
            <person name="Ahrendt S."/>
            <person name="Wang J."/>
            <person name="Lipzen A."/>
            <person name="Daum C."/>
            <person name="Barry K."/>
            <person name="Grigoriev I.V."/>
            <person name="Favel A."/>
            <person name="Rosso M.N."/>
            <person name="Martin F."/>
        </authorList>
    </citation>
    <scope>NUCLEOTIDE SEQUENCE [LARGE SCALE GENOMIC DNA]</scope>
    <source>
        <strain evidence="2 3">CIRM-BRFM 2984</strain>
    </source>
</reference>